<dbReference type="GO" id="GO:0047429">
    <property type="term" value="F:nucleoside triphosphate diphosphatase activity"/>
    <property type="evidence" value="ECO:0007669"/>
    <property type="project" value="TreeGrafter"/>
</dbReference>
<evidence type="ECO:0000313" key="2">
    <source>
        <dbReference type="EMBL" id="KAD3515176.1"/>
    </source>
</evidence>
<dbReference type="GO" id="GO:0006203">
    <property type="term" value="P:dGTP catabolic process"/>
    <property type="evidence" value="ECO:0007669"/>
    <property type="project" value="TreeGrafter"/>
</dbReference>
<dbReference type="PANTHER" id="PTHR30522">
    <property type="entry name" value="NUCLEOSIDE TRIPHOSPHATE PYROPHOSPHOHYDROLASE"/>
    <property type="match status" value="1"/>
</dbReference>
<feature type="domain" description="NTP pyrophosphohydrolase MazG-like" evidence="1">
    <location>
        <begin position="44"/>
        <end position="121"/>
    </location>
</feature>
<dbReference type="Pfam" id="PF03819">
    <property type="entry name" value="MazG"/>
    <property type="match status" value="1"/>
</dbReference>
<dbReference type="GO" id="GO:0046061">
    <property type="term" value="P:dATP catabolic process"/>
    <property type="evidence" value="ECO:0007669"/>
    <property type="project" value="TreeGrafter"/>
</dbReference>
<sequence>MSPKDSTEPVAELPLPDDLGGRFARLAEVIGVLRERCPWTRALTHESLLEYLVEETYELVEAVEGGTTGPGRAEELRGELGDVLLQVLLHARLQQETGSFSVADVIDSLTAKMIRRNPHVFLPDGSLRQDGEESGLAAIEKAWDRAKRAETPSRTSAFEGIPAGLPALLLAAKTLSRARRAGRPLPDPVAVPEFSDEDGLGDALFTLVRRASDQGLDAEAALRAAVRRYTSGGSGH</sequence>
<reference evidence="2 3" key="1">
    <citation type="submission" date="2019-08" db="EMBL/GenBank/DDBJ databases">
        <title>Arthrobacter sp. nov., isolated from plateau pika and Tibetan wild ass.</title>
        <authorList>
            <person name="Ge Y."/>
        </authorList>
    </citation>
    <scope>NUCLEOTIDE SEQUENCE [LARGE SCALE GENOMIC DNA]</scope>
    <source>
        <strain evidence="2 3">785</strain>
    </source>
</reference>
<dbReference type="InterPro" id="IPR011551">
    <property type="entry name" value="NTP_PyrPHydrolase_MazG"/>
</dbReference>
<protein>
    <submittedName>
        <fullName evidence="2">Nucleotide pyrophosphohydrolase</fullName>
    </submittedName>
</protein>
<evidence type="ECO:0000313" key="3">
    <source>
        <dbReference type="Proteomes" id="UP000326852"/>
    </source>
</evidence>
<dbReference type="Gene3D" id="1.10.287.1080">
    <property type="entry name" value="MazG-like"/>
    <property type="match status" value="1"/>
</dbReference>
<organism evidence="2 3">
    <name type="scientific">Arthrobacter yangruifuii</name>
    <dbReference type="NCBI Taxonomy" id="2606616"/>
    <lineage>
        <taxon>Bacteria</taxon>
        <taxon>Bacillati</taxon>
        <taxon>Actinomycetota</taxon>
        <taxon>Actinomycetes</taxon>
        <taxon>Micrococcales</taxon>
        <taxon>Micrococcaceae</taxon>
        <taxon>Arthrobacter</taxon>
    </lineage>
</organism>
<dbReference type="InterPro" id="IPR048015">
    <property type="entry name" value="NTP-PPase_MazG-like_N"/>
</dbReference>
<dbReference type="AlphaFoldDB" id="A0A5N6MFD2"/>
<accession>A0A5N6MFD2</accession>
<dbReference type="EMBL" id="VTFX01000005">
    <property type="protein sequence ID" value="KAD3515176.1"/>
    <property type="molecule type" value="Genomic_DNA"/>
</dbReference>
<dbReference type="InterPro" id="IPR004518">
    <property type="entry name" value="MazG-like_dom"/>
</dbReference>
<dbReference type="GO" id="GO:0046047">
    <property type="term" value="P:TTP catabolic process"/>
    <property type="evidence" value="ECO:0007669"/>
    <property type="project" value="TreeGrafter"/>
</dbReference>
<dbReference type="Proteomes" id="UP000326852">
    <property type="component" value="Unassembled WGS sequence"/>
</dbReference>
<proteinExistence type="predicted"/>
<dbReference type="CDD" id="cd11528">
    <property type="entry name" value="NTP-PPase_MazG_Nterm"/>
    <property type="match status" value="1"/>
</dbReference>
<dbReference type="PANTHER" id="PTHR30522:SF0">
    <property type="entry name" value="NUCLEOSIDE TRIPHOSPHATE PYROPHOSPHOHYDROLASE"/>
    <property type="match status" value="1"/>
</dbReference>
<name>A0A5N6MFD2_9MICC</name>
<keyword evidence="3" id="KW-1185">Reference proteome</keyword>
<dbReference type="GO" id="GO:0046081">
    <property type="term" value="P:dUTP catabolic process"/>
    <property type="evidence" value="ECO:0007669"/>
    <property type="project" value="TreeGrafter"/>
</dbReference>
<evidence type="ECO:0000259" key="1">
    <source>
        <dbReference type="Pfam" id="PF03819"/>
    </source>
</evidence>
<gene>
    <name evidence="2" type="ORF">GD627_12840</name>
</gene>
<dbReference type="GO" id="GO:0046052">
    <property type="term" value="P:UTP catabolic process"/>
    <property type="evidence" value="ECO:0007669"/>
    <property type="project" value="TreeGrafter"/>
</dbReference>
<keyword evidence="2" id="KW-0378">Hydrolase</keyword>
<comment type="caution">
    <text evidence="2">The sequence shown here is derived from an EMBL/GenBank/DDBJ whole genome shotgun (WGS) entry which is preliminary data.</text>
</comment>
<dbReference type="GO" id="GO:0046076">
    <property type="term" value="P:dTTP catabolic process"/>
    <property type="evidence" value="ECO:0007669"/>
    <property type="project" value="TreeGrafter"/>
</dbReference>
<dbReference type="SUPFAM" id="SSF101386">
    <property type="entry name" value="all-alpha NTP pyrophosphatases"/>
    <property type="match status" value="1"/>
</dbReference>